<feature type="binding site" evidence="7">
    <location>
        <position position="327"/>
    </location>
    <ligand>
        <name>Na(+)</name>
        <dbReference type="ChEBI" id="CHEBI:29101"/>
        <label>1</label>
    </ligand>
</feature>
<dbReference type="PANTHER" id="PTHR11616:SF309">
    <property type="entry name" value="TRANSPORTER"/>
    <property type="match status" value="1"/>
</dbReference>
<dbReference type="Pfam" id="PF00209">
    <property type="entry name" value="SNF"/>
    <property type="match status" value="1"/>
</dbReference>
<dbReference type="GO" id="GO:0046872">
    <property type="term" value="F:metal ion binding"/>
    <property type="evidence" value="ECO:0007669"/>
    <property type="project" value="UniProtKB-KW"/>
</dbReference>
<feature type="binding site" evidence="7">
    <location>
        <position position="395"/>
    </location>
    <ligand>
        <name>Na(+)</name>
        <dbReference type="ChEBI" id="CHEBI:29101"/>
        <label>1</label>
    </ligand>
</feature>
<evidence type="ECO:0000256" key="9">
    <source>
        <dbReference type="RuleBase" id="RU003732"/>
    </source>
</evidence>
<reference evidence="11" key="2">
    <citation type="journal article" date="2023" name="Infect Dis Poverty">
        <title>Chromosome-scale genome of the human blood fluke Schistosoma mekongi and its implications for public health.</title>
        <authorList>
            <person name="Zhou M."/>
            <person name="Xu L."/>
            <person name="Xu D."/>
            <person name="Chen W."/>
            <person name="Khan J."/>
            <person name="Hu Y."/>
            <person name="Huang H."/>
            <person name="Wei H."/>
            <person name="Zhang Y."/>
            <person name="Chusongsang P."/>
            <person name="Tanasarnprasert K."/>
            <person name="Hu X."/>
            <person name="Limpanont Y."/>
            <person name="Lv Z."/>
        </authorList>
    </citation>
    <scope>NUCLEOTIDE SEQUENCE</scope>
    <source>
        <strain evidence="11">LV_2022a</strain>
    </source>
</reference>
<feature type="transmembrane region" description="Helical" evidence="10">
    <location>
        <begin position="380"/>
        <end position="408"/>
    </location>
</feature>
<dbReference type="InterPro" id="IPR037272">
    <property type="entry name" value="SNS_sf"/>
</dbReference>
<feature type="disulfide bond" evidence="8">
    <location>
        <begin position="154"/>
        <end position="163"/>
    </location>
</feature>
<organism evidence="11 12">
    <name type="scientific">Schistosoma mekongi</name>
    <name type="common">Parasitic worm</name>
    <dbReference type="NCBI Taxonomy" id="38744"/>
    <lineage>
        <taxon>Eukaryota</taxon>
        <taxon>Metazoa</taxon>
        <taxon>Spiralia</taxon>
        <taxon>Lophotrochozoa</taxon>
        <taxon>Platyhelminthes</taxon>
        <taxon>Trematoda</taxon>
        <taxon>Digenea</taxon>
        <taxon>Strigeidida</taxon>
        <taxon>Schistosomatoidea</taxon>
        <taxon>Schistosomatidae</taxon>
        <taxon>Schistosoma</taxon>
    </lineage>
</organism>
<keyword evidence="12" id="KW-1185">Reference proteome</keyword>
<feature type="binding site" evidence="7">
    <location>
        <position position="49"/>
    </location>
    <ligand>
        <name>Na(+)</name>
        <dbReference type="ChEBI" id="CHEBI:29101"/>
        <label>2</label>
    </ligand>
</feature>
<dbReference type="NCBIfam" id="NF037979">
    <property type="entry name" value="Na_transp"/>
    <property type="match status" value="1"/>
</dbReference>
<dbReference type="SUPFAM" id="SSF161070">
    <property type="entry name" value="SNF-like"/>
    <property type="match status" value="1"/>
</dbReference>
<feature type="transmembrane region" description="Helical" evidence="10">
    <location>
        <begin position="249"/>
        <end position="272"/>
    </location>
</feature>
<feature type="transmembrane region" description="Helical" evidence="10">
    <location>
        <begin position="420"/>
        <end position="442"/>
    </location>
</feature>
<evidence type="ECO:0000256" key="5">
    <source>
        <dbReference type="ARBA" id="ARBA00022989"/>
    </source>
</evidence>
<evidence type="ECO:0000313" key="11">
    <source>
        <dbReference type="EMBL" id="KAK4475045.1"/>
    </source>
</evidence>
<dbReference type="GO" id="GO:0015293">
    <property type="term" value="F:symporter activity"/>
    <property type="evidence" value="ECO:0007669"/>
    <property type="project" value="UniProtKB-KW"/>
</dbReference>
<dbReference type="PROSITE" id="PS00610">
    <property type="entry name" value="NA_NEUROTRAN_SYMP_1"/>
    <property type="match status" value="1"/>
</dbReference>
<feature type="transmembrane region" description="Helical" evidence="10">
    <location>
        <begin position="292"/>
        <end position="309"/>
    </location>
</feature>
<evidence type="ECO:0000256" key="3">
    <source>
        <dbReference type="ARBA" id="ARBA00022448"/>
    </source>
</evidence>
<evidence type="ECO:0000256" key="7">
    <source>
        <dbReference type="PIRSR" id="PIRSR600175-1"/>
    </source>
</evidence>
<dbReference type="EMBL" id="JALJAT010000001">
    <property type="protein sequence ID" value="KAK4475045.1"/>
    <property type="molecule type" value="Genomic_DNA"/>
</dbReference>
<name>A0AAE2D9G5_SCHME</name>
<dbReference type="Gene3D" id="3.30.1140.40">
    <property type="entry name" value="Tctex-1"/>
    <property type="match status" value="1"/>
</dbReference>
<keyword evidence="8" id="KW-1015">Disulfide bond</keyword>
<feature type="transmembrane region" description="Helical" evidence="10">
    <location>
        <begin position="210"/>
        <end position="229"/>
    </location>
</feature>
<dbReference type="GO" id="GO:0035725">
    <property type="term" value="P:sodium ion transmembrane transport"/>
    <property type="evidence" value="ECO:0007669"/>
    <property type="project" value="TreeGrafter"/>
</dbReference>
<evidence type="ECO:0000256" key="8">
    <source>
        <dbReference type="PIRSR" id="PIRSR600175-2"/>
    </source>
</evidence>
<feature type="transmembrane region" description="Helical" evidence="10">
    <location>
        <begin position="497"/>
        <end position="519"/>
    </location>
</feature>
<dbReference type="InterPro" id="IPR000175">
    <property type="entry name" value="Na/ntran_symport"/>
</dbReference>
<accession>A0AAE2D9G5</accession>
<comment type="similarity">
    <text evidence="2">Belongs to the dynein light chain Tctex-type family.</text>
</comment>
<gene>
    <name evidence="11" type="ORF">MN116_002140</name>
</gene>
<proteinExistence type="inferred from homology"/>
<feature type="binding site" evidence="7">
    <location>
        <position position="295"/>
    </location>
    <ligand>
        <name>Na(+)</name>
        <dbReference type="ChEBI" id="CHEBI:29101"/>
        <label>1</label>
    </ligand>
</feature>
<feature type="binding site" evidence="7">
    <location>
        <position position="56"/>
    </location>
    <ligand>
        <name>Na(+)</name>
        <dbReference type="ChEBI" id="CHEBI:29101"/>
        <label>1</label>
    </ligand>
</feature>
<dbReference type="PANTHER" id="PTHR11616">
    <property type="entry name" value="SODIUM/CHLORIDE DEPENDENT TRANSPORTER"/>
    <property type="match status" value="1"/>
</dbReference>
<dbReference type="PROSITE" id="PS50267">
    <property type="entry name" value="NA_NEUROTRAN_SYMP_3"/>
    <property type="match status" value="1"/>
</dbReference>
<evidence type="ECO:0000313" key="12">
    <source>
        <dbReference type="Proteomes" id="UP001292079"/>
    </source>
</evidence>
<dbReference type="CDD" id="cd21455">
    <property type="entry name" value="DLC-like_DYNLT1_DYNLT3"/>
    <property type="match status" value="1"/>
</dbReference>
<keyword evidence="4 9" id="KW-0812">Transmembrane</keyword>
<keyword evidence="3 9" id="KW-0813">Transport</keyword>
<comment type="similarity">
    <text evidence="9">Belongs to the sodium:neurotransmitter symporter (SNF) (TC 2.A.22) family.</text>
</comment>
<feature type="transmembrane region" description="Helical" evidence="10">
    <location>
        <begin position="43"/>
        <end position="61"/>
    </location>
</feature>
<dbReference type="Pfam" id="PF03645">
    <property type="entry name" value="Tctex-1"/>
    <property type="match status" value="1"/>
</dbReference>
<dbReference type="AlphaFoldDB" id="A0AAE2D9G5"/>
<feature type="transmembrane region" description="Helical" evidence="10">
    <location>
        <begin position="73"/>
        <end position="94"/>
    </location>
</feature>
<feature type="transmembrane region" description="Helical" evidence="10">
    <location>
        <begin position="539"/>
        <end position="564"/>
    </location>
</feature>
<dbReference type="InterPro" id="IPR038586">
    <property type="entry name" value="Tctex-1-like_sf"/>
</dbReference>
<keyword evidence="6 10" id="KW-0472">Membrane</keyword>
<evidence type="ECO:0000256" key="10">
    <source>
        <dbReference type="SAM" id="Phobius"/>
    </source>
</evidence>
<keyword evidence="7" id="KW-0479">Metal-binding</keyword>
<evidence type="ECO:0000256" key="1">
    <source>
        <dbReference type="ARBA" id="ARBA00004141"/>
    </source>
</evidence>
<sequence length="761" mass="85815">MEDPNKSFKSEDNLGNLASWSTITQTASQTITKRDRWKGKIDFLIACMGFSIGLGNVWRFPYLCYKNGGGAFLLPYFISVIVAGVPLFLLEVALGQFMSKGAIAAWDICPLFRGLGCASTMINFLVNSYYTVILGWAFHFIFASFSKELPWAKCGHPWNTRSCIDSLSRPNVSNSTSLLRQHVLSADPASEYWENRVLRISNGIDNMGTVQWDLALCLLLAWTIIFMAISRGIKTSGKIMYITATTPYIFMIILLIRTAQLEGALIGITYYLKPDWDKLTDMTVWSDAGTQIFFSYAIGLGALTALGSYNRYHHNSVRDCLLFAAANTFTSLLAGFVIFSTLGNMSYISNVPINLIAESGPGLAFIIYPKALATMPGSPIWSFCFFIMIILLGIDSMFGGVEGFVAAVSDYLPQMILNPWYRVSFVAATCIISYGIGLFMVTNGGMYIFQLFDYYSGSRIILCITFLECIVIGYIYGWKKFANDMKSMYGFSFKWLCCLYLCIITPLFTLVLFIFSVIVYEELTYLRASQNEPYSFPKWSVILGWLMASLSLLFIPVVMIVEILRTPGTLIKRIKYLCTPRLTQHRCSLNSPTLIDLESSEIHEINLHDNEEINSCTTNEEHNEVKLFFCLEIPNYCCYAYYNFNMSDLNIVNGSNLFKFSPEEVENIIKKCIQNIIGTNTYTSESAKEWSKTIVDNCRNDLVKLSKPFKYVVNCTITQKPGSGVYNAASCYWDTTKDGNCKVKWENNHVYCIVVVFALSL</sequence>
<feature type="binding site" evidence="7">
    <location>
        <position position="396"/>
    </location>
    <ligand>
        <name>Na(+)</name>
        <dbReference type="ChEBI" id="CHEBI:29101"/>
        <label>1</label>
    </ligand>
</feature>
<keyword evidence="5 10" id="KW-1133">Transmembrane helix</keyword>
<comment type="caution">
    <text evidence="11">The sequence shown here is derived from an EMBL/GenBank/DDBJ whole genome shotgun (WGS) entry which is preliminary data.</text>
</comment>
<evidence type="ECO:0000256" key="6">
    <source>
        <dbReference type="ARBA" id="ARBA00023136"/>
    </source>
</evidence>
<feature type="binding site" evidence="7">
    <location>
        <position position="392"/>
    </location>
    <ligand>
        <name>Na(+)</name>
        <dbReference type="ChEBI" id="CHEBI:29101"/>
        <label>1</label>
    </ligand>
</feature>
<keyword evidence="9" id="KW-0769">Symport</keyword>
<evidence type="ECO:0000256" key="2">
    <source>
        <dbReference type="ARBA" id="ARBA00005361"/>
    </source>
</evidence>
<protein>
    <recommendedName>
        <fullName evidence="9">Transporter</fullName>
    </recommendedName>
</protein>
<keyword evidence="7" id="KW-0915">Sodium</keyword>
<feature type="transmembrane region" description="Helical" evidence="10">
    <location>
        <begin position="454"/>
        <end position="476"/>
    </location>
</feature>
<dbReference type="Proteomes" id="UP001292079">
    <property type="component" value="Unassembled WGS sequence"/>
</dbReference>
<evidence type="ECO:0000256" key="4">
    <source>
        <dbReference type="ARBA" id="ARBA00022692"/>
    </source>
</evidence>
<comment type="subcellular location">
    <subcellularLocation>
        <location evidence="1">Membrane</location>
        <topology evidence="1">Multi-pass membrane protein</topology>
    </subcellularLocation>
</comment>
<dbReference type="PROSITE" id="PS00754">
    <property type="entry name" value="NA_NEUROTRAN_SYMP_2"/>
    <property type="match status" value="1"/>
</dbReference>
<reference evidence="11" key="1">
    <citation type="submission" date="2022-04" db="EMBL/GenBank/DDBJ databases">
        <authorList>
            <person name="Xu L."/>
            <person name="Lv Z."/>
        </authorList>
    </citation>
    <scope>NUCLEOTIDE SEQUENCE</scope>
    <source>
        <strain evidence="11">LV_2022a</strain>
    </source>
</reference>
<feature type="transmembrane region" description="Helical" evidence="10">
    <location>
        <begin position="321"/>
        <end position="342"/>
    </location>
</feature>
<dbReference type="GO" id="GO:0006865">
    <property type="term" value="P:amino acid transport"/>
    <property type="evidence" value="ECO:0007669"/>
    <property type="project" value="TreeGrafter"/>
</dbReference>
<dbReference type="PRINTS" id="PR00176">
    <property type="entry name" value="NANEUSMPORT"/>
</dbReference>
<dbReference type="GO" id="GO:0005886">
    <property type="term" value="C:plasma membrane"/>
    <property type="evidence" value="ECO:0007669"/>
    <property type="project" value="TreeGrafter"/>
</dbReference>
<feature type="transmembrane region" description="Helical" evidence="10">
    <location>
        <begin position="115"/>
        <end position="142"/>
    </location>
</feature>
<dbReference type="InterPro" id="IPR005334">
    <property type="entry name" value="Tctex-1-like"/>
</dbReference>